<evidence type="ECO:0000313" key="3">
    <source>
        <dbReference type="Proteomes" id="UP000828390"/>
    </source>
</evidence>
<reference evidence="2" key="1">
    <citation type="journal article" date="2019" name="bioRxiv">
        <title>The Genome of the Zebra Mussel, Dreissena polymorpha: A Resource for Invasive Species Research.</title>
        <authorList>
            <person name="McCartney M.A."/>
            <person name="Auch B."/>
            <person name="Kono T."/>
            <person name="Mallez S."/>
            <person name="Zhang Y."/>
            <person name="Obille A."/>
            <person name="Becker A."/>
            <person name="Abrahante J.E."/>
            <person name="Garbe J."/>
            <person name="Badalamenti J.P."/>
            <person name="Herman A."/>
            <person name="Mangelson H."/>
            <person name="Liachko I."/>
            <person name="Sullivan S."/>
            <person name="Sone E.D."/>
            <person name="Koren S."/>
            <person name="Silverstein K.A.T."/>
            <person name="Beckman K.B."/>
            <person name="Gohl D.M."/>
        </authorList>
    </citation>
    <scope>NUCLEOTIDE SEQUENCE</scope>
    <source>
        <strain evidence="2">Duluth1</strain>
        <tissue evidence="2">Whole animal</tissue>
    </source>
</reference>
<gene>
    <name evidence="2" type="ORF">DPMN_173953</name>
</gene>
<dbReference type="Proteomes" id="UP000828390">
    <property type="component" value="Unassembled WGS sequence"/>
</dbReference>
<protein>
    <submittedName>
        <fullName evidence="2">Uncharacterized protein</fullName>
    </submittedName>
</protein>
<comment type="caution">
    <text evidence="2">The sequence shown here is derived from an EMBL/GenBank/DDBJ whole genome shotgun (WGS) entry which is preliminary data.</text>
</comment>
<reference evidence="2" key="2">
    <citation type="submission" date="2020-11" db="EMBL/GenBank/DDBJ databases">
        <authorList>
            <person name="McCartney M.A."/>
            <person name="Auch B."/>
            <person name="Kono T."/>
            <person name="Mallez S."/>
            <person name="Becker A."/>
            <person name="Gohl D.M."/>
            <person name="Silverstein K.A.T."/>
            <person name="Koren S."/>
            <person name="Bechman K.B."/>
            <person name="Herman A."/>
            <person name="Abrahante J.E."/>
            <person name="Garbe J."/>
        </authorList>
    </citation>
    <scope>NUCLEOTIDE SEQUENCE</scope>
    <source>
        <strain evidence="2">Duluth1</strain>
        <tissue evidence="2">Whole animal</tissue>
    </source>
</reference>
<dbReference type="EMBL" id="JAIWYP010000009">
    <property type="protein sequence ID" value="KAH3772612.1"/>
    <property type="molecule type" value="Genomic_DNA"/>
</dbReference>
<evidence type="ECO:0000313" key="2">
    <source>
        <dbReference type="EMBL" id="KAH3772612.1"/>
    </source>
</evidence>
<keyword evidence="3" id="KW-1185">Reference proteome</keyword>
<dbReference type="AlphaFoldDB" id="A0A9D4IHF0"/>
<evidence type="ECO:0000256" key="1">
    <source>
        <dbReference type="SAM" id="MobiDB-lite"/>
    </source>
</evidence>
<sequence>MSKSRVPYKDGLDSVARKRYEEKLSLINGLDPYEEKEGWSDESGSVRPNFCSP</sequence>
<name>A0A9D4IHF0_DREPO</name>
<proteinExistence type="predicted"/>
<feature type="region of interest" description="Disordered" evidence="1">
    <location>
        <begin position="34"/>
        <end position="53"/>
    </location>
</feature>
<organism evidence="2 3">
    <name type="scientific">Dreissena polymorpha</name>
    <name type="common">Zebra mussel</name>
    <name type="synonym">Mytilus polymorpha</name>
    <dbReference type="NCBI Taxonomy" id="45954"/>
    <lineage>
        <taxon>Eukaryota</taxon>
        <taxon>Metazoa</taxon>
        <taxon>Spiralia</taxon>
        <taxon>Lophotrochozoa</taxon>
        <taxon>Mollusca</taxon>
        <taxon>Bivalvia</taxon>
        <taxon>Autobranchia</taxon>
        <taxon>Heteroconchia</taxon>
        <taxon>Euheterodonta</taxon>
        <taxon>Imparidentia</taxon>
        <taxon>Neoheterodontei</taxon>
        <taxon>Myida</taxon>
        <taxon>Dreissenoidea</taxon>
        <taxon>Dreissenidae</taxon>
        <taxon>Dreissena</taxon>
    </lineage>
</organism>
<accession>A0A9D4IHF0</accession>